<reference evidence="1" key="2">
    <citation type="journal article" date="2020" name="Nat. Commun.">
        <title>Large-scale genome sequencing of mycorrhizal fungi provides insights into the early evolution of symbiotic traits.</title>
        <authorList>
            <person name="Miyauchi S."/>
            <person name="Kiss E."/>
            <person name="Kuo A."/>
            <person name="Drula E."/>
            <person name="Kohler A."/>
            <person name="Sanchez-Garcia M."/>
            <person name="Morin E."/>
            <person name="Andreopoulos B."/>
            <person name="Barry K.W."/>
            <person name="Bonito G."/>
            <person name="Buee M."/>
            <person name="Carver A."/>
            <person name="Chen C."/>
            <person name="Cichocki N."/>
            <person name="Clum A."/>
            <person name="Culley D."/>
            <person name="Crous P.W."/>
            <person name="Fauchery L."/>
            <person name="Girlanda M."/>
            <person name="Hayes R.D."/>
            <person name="Keri Z."/>
            <person name="LaButti K."/>
            <person name="Lipzen A."/>
            <person name="Lombard V."/>
            <person name="Magnuson J."/>
            <person name="Maillard F."/>
            <person name="Murat C."/>
            <person name="Nolan M."/>
            <person name="Ohm R.A."/>
            <person name="Pangilinan J."/>
            <person name="Pereira M.F."/>
            <person name="Perotto S."/>
            <person name="Peter M."/>
            <person name="Pfister S."/>
            <person name="Riley R."/>
            <person name="Sitrit Y."/>
            <person name="Stielow J.B."/>
            <person name="Szollosi G."/>
            <person name="Zifcakova L."/>
            <person name="Stursova M."/>
            <person name="Spatafora J.W."/>
            <person name="Tedersoo L."/>
            <person name="Vaario L.M."/>
            <person name="Yamada A."/>
            <person name="Yan M."/>
            <person name="Wang P."/>
            <person name="Xu J."/>
            <person name="Bruns T."/>
            <person name="Baldrian P."/>
            <person name="Vilgalys R."/>
            <person name="Dunand C."/>
            <person name="Henrissat B."/>
            <person name="Grigoriev I.V."/>
            <person name="Hibbett D."/>
            <person name="Nagy L.G."/>
            <person name="Martin F.M."/>
        </authorList>
    </citation>
    <scope>NUCLEOTIDE SEQUENCE</scope>
    <source>
        <strain evidence="1">P2</strain>
    </source>
</reference>
<organism evidence="1 2">
    <name type="scientific">Thelephora ganbajun</name>
    <name type="common">Ganba fungus</name>
    <dbReference type="NCBI Taxonomy" id="370292"/>
    <lineage>
        <taxon>Eukaryota</taxon>
        <taxon>Fungi</taxon>
        <taxon>Dikarya</taxon>
        <taxon>Basidiomycota</taxon>
        <taxon>Agaricomycotina</taxon>
        <taxon>Agaricomycetes</taxon>
        <taxon>Thelephorales</taxon>
        <taxon>Thelephoraceae</taxon>
        <taxon>Thelephora</taxon>
    </lineage>
</organism>
<keyword evidence="2" id="KW-1185">Reference proteome</keyword>
<reference evidence="1" key="1">
    <citation type="submission" date="2019-10" db="EMBL/GenBank/DDBJ databases">
        <authorList>
            <consortium name="DOE Joint Genome Institute"/>
            <person name="Kuo A."/>
            <person name="Miyauchi S."/>
            <person name="Kiss E."/>
            <person name="Drula E."/>
            <person name="Kohler A."/>
            <person name="Sanchez-Garcia M."/>
            <person name="Andreopoulos B."/>
            <person name="Barry K.W."/>
            <person name="Bonito G."/>
            <person name="Buee M."/>
            <person name="Carver A."/>
            <person name="Chen C."/>
            <person name="Cichocki N."/>
            <person name="Clum A."/>
            <person name="Culley D."/>
            <person name="Crous P.W."/>
            <person name="Fauchery L."/>
            <person name="Girlanda M."/>
            <person name="Hayes R."/>
            <person name="Keri Z."/>
            <person name="Labutti K."/>
            <person name="Lipzen A."/>
            <person name="Lombard V."/>
            <person name="Magnuson J."/>
            <person name="Maillard F."/>
            <person name="Morin E."/>
            <person name="Murat C."/>
            <person name="Nolan M."/>
            <person name="Ohm R."/>
            <person name="Pangilinan J."/>
            <person name="Pereira M."/>
            <person name="Perotto S."/>
            <person name="Peter M."/>
            <person name="Riley R."/>
            <person name="Sitrit Y."/>
            <person name="Stielow B."/>
            <person name="Szollosi G."/>
            <person name="Zifcakova L."/>
            <person name="Stursova M."/>
            <person name="Spatafora J.W."/>
            <person name="Tedersoo L."/>
            <person name="Vaario L.-M."/>
            <person name="Yamada A."/>
            <person name="Yan M."/>
            <person name="Wang P."/>
            <person name="Xu J."/>
            <person name="Bruns T."/>
            <person name="Baldrian P."/>
            <person name="Vilgalys R."/>
            <person name="Henrissat B."/>
            <person name="Grigoriev I.V."/>
            <person name="Hibbett D."/>
            <person name="Nagy L.G."/>
            <person name="Martin F.M."/>
        </authorList>
    </citation>
    <scope>NUCLEOTIDE SEQUENCE</scope>
    <source>
        <strain evidence="1">P2</strain>
    </source>
</reference>
<protein>
    <submittedName>
        <fullName evidence="1">Uncharacterized protein</fullName>
    </submittedName>
</protein>
<accession>A0ACB6ZC21</accession>
<evidence type="ECO:0000313" key="1">
    <source>
        <dbReference type="EMBL" id="KAF9647102.1"/>
    </source>
</evidence>
<evidence type="ECO:0000313" key="2">
    <source>
        <dbReference type="Proteomes" id="UP000886501"/>
    </source>
</evidence>
<dbReference type="Proteomes" id="UP000886501">
    <property type="component" value="Unassembled WGS sequence"/>
</dbReference>
<comment type="caution">
    <text evidence="1">The sequence shown here is derived from an EMBL/GenBank/DDBJ whole genome shotgun (WGS) entry which is preliminary data.</text>
</comment>
<sequence length="325" mass="35405">MSHYLAFVLLALSASSVFAAPAELPQIPTIPDATTVTRPVFGGRSSDKVYSLNTLRKRDWQYPTSTEDCRLSEVPEDHLTLPYTHEDQEYSEECLTRLALSVPFEDRKSCRTTGPNARGYDGDCLFKKAFDEDWKFDMEKAREDERAWRAANPSRSSSDAWRNQFPTAVSHCLIDIEFLTMREVVGEKGGEKKPVKGGKKKATTMTSDAMNGWSPYSVTHTGETLDNDCLLRLIIGSGIVITPDTCPPDDNLAADEAALTTLLTNLLGNSASATITAFVTALGALDSGCLINIVSAIVTALGMDTDITDDPSALLALITSLLNIL</sequence>
<name>A0ACB6ZC21_THEGA</name>
<dbReference type="EMBL" id="MU118041">
    <property type="protein sequence ID" value="KAF9647102.1"/>
    <property type="molecule type" value="Genomic_DNA"/>
</dbReference>
<proteinExistence type="predicted"/>
<gene>
    <name evidence="1" type="ORF">BDM02DRAFT_3117588</name>
</gene>